<reference evidence="2 3" key="1">
    <citation type="journal article" date="2021" name="BMC Genomics">
        <title>Datura genome reveals duplications of psychoactive alkaloid biosynthetic genes and high mutation rate following tissue culture.</title>
        <authorList>
            <person name="Rajewski A."/>
            <person name="Carter-House D."/>
            <person name="Stajich J."/>
            <person name="Litt A."/>
        </authorList>
    </citation>
    <scope>NUCLEOTIDE SEQUENCE [LARGE SCALE GENOMIC DNA]</scope>
    <source>
        <strain evidence="2">AR-01</strain>
    </source>
</reference>
<feature type="compositionally biased region" description="Polar residues" evidence="1">
    <location>
        <begin position="9"/>
        <end position="19"/>
    </location>
</feature>
<evidence type="ECO:0000313" key="2">
    <source>
        <dbReference type="EMBL" id="MCD7454001.1"/>
    </source>
</evidence>
<comment type="caution">
    <text evidence="2">The sequence shown here is derived from an EMBL/GenBank/DDBJ whole genome shotgun (WGS) entry which is preliminary data.</text>
</comment>
<sequence length="236" mass="26280">MGGERQCKGISSGNFSTSLVKGREGAESNSEDFPTDDLEEGDNDAKKSGDDETTVDKSNEKKNSAEDFGEKKSVTEESDNQEEDSDPPTTLEASLEMVHEFYINYYCTLENKAPSRQAIKKEPLLDSVRVRAISVNIFERTITRVLMGAFIFGWRVLWLHAQTKAMVGVMALRANKGKEVETSSKGFKRLRKEVALSSSVPRAPPAGRFRAKAVESMRSNGSMPKKKQIHPNELDR</sequence>
<evidence type="ECO:0000256" key="1">
    <source>
        <dbReference type="SAM" id="MobiDB-lite"/>
    </source>
</evidence>
<accession>A0ABS8S6T9</accession>
<protein>
    <submittedName>
        <fullName evidence="2">Uncharacterized protein</fullName>
    </submittedName>
</protein>
<organism evidence="2 3">
    <name type="scientific">Datura stramonium</name>
    <name type="common">Jimsonweed</name>
    <name type="synonym">Common thornapple</name>
    <dbReference type="NCBI Taxonomy" id="4076"/>
    <lineage>
        <taxon>Eukaryota</taxon>
        <taxon>Viridiplantae</taxon>
        <taxon>Streptophyta</taxon>
        <taxon>Embryophyta</taxon>
        <taxon>Tracheophyta</taxon>
        <taxon>Spermatophyta</taxon>
        <taxon>Magnoliopsida</taxon>
        <taxon>eudicotyledons</taxon>
        <taxon>Gunneridae</taxon>
        <taxon>Pentapetalae</taxon>
        <taxon>asterids</taxon>
        <taxon>lamiids</taxon>
        <taxon>Solanales</taxon>
        <taxon>Solanaceae</taxon>
        <taxon>Solanoideae</taxon>
        <taxon>Datureae</taxon>
        <taxon>Datura</taxon>
    </lineage>
</organism>
<gene>
    <name evidence="2" type="ORF">HAX54_023144</name>
</gene>
<dbReference type="Proteomes" id="UP000823775">
    <property type="component" value="Unassembled WGS sequence"/>
</dbReference>
<dbReference type="EMBL" id="JACEIK010000280">
    <property type="protein sequence ID" value="MCD7454001.1"/>
    <property type="molecule type" value="Genomic_DNA"/>
</dbReference>
<feature type="region of interest" description="Disordered" evidence="1">
    <location>
        <begin position="1"/>
        <end position="89"/>
    </location>
</feature>
<name>A0ABS8S6T9_DATST</name>
<evidence type="ECO:0000313" key="3">
    <source>
        <dbReference type="Proteomes" id="UP000823775"/>
    </source>
</evidence>
<keyword evidence="3" id="KW-1185">Reference proteome</keyword>
<proteinExistence type="predicted"/>
<feature type="compositionally biased region" description="Acidic residues" evidence="1">
    <location>
        <begin position="76"/>
        <end position="86"/>
    </location>
</feature>
<feature type="region of interest" description="Disordered" evidence="1">
    <location>
        <begin position="198"/>
        <end position="236"/>
    </location>
</feature>
<feature type="compositionally biased region" description="Acidic residues" evidence="1">
    <location>
        <begin position="29"/>
        <end position="42"/>
    </location>
</feature>
<feature type="compositionally biased region" description="Basic and acidic residues" evidence="1">
    <location>
        <begin position="43"/>
        <end position="75"/>
    </location>
</feature>